<sequence length="273" mass="28865">MADRGRTAGPAAGYLALLRGQARSQASYRTSFVVDLVSNVGATVFDVLTVLVLFQVTRTLGGFDVREAMVMVSLSACSFATADLAVGNIERVRQYVRTGLMDAVLVRPLGALPQLLLMDLPLRKLSRALFGLAVLTVAASSAGIEWTPGRVLLVIVAPLAGAVFFGSIFVASATLAFWWIDSGEVGNAFTYGGRDFTAYPVTVYGGWFRAIFAYGLGFAFVAYYPALALLGRADPLGLPAWAGWASPGVAVLAALAAAAVWRTGIRHYRSTGS</sequence>
<gene>
    <name evidence="2" type="ORF">BDK92_1588</name>
</gene>
<dbReference type="Proteomes" id="UP000277671">
    <property type="component" value="Unassembled WGS sequence"/>
</dbReference>
<dbReference type="AlphaFoldDB" id="A0A495JEQ1"/>
<keyword evidence="1" id="KW-0472">Membrane</keyword>
<feature type="transmembrane region" description="Helical" evidence="1">
    <location>
        <begin position="68"/>
        <end position="89"/>
    </location>
</feature>
<reference evidence="2 3" key="1">
    <citation type="submission" date="2018-10" db="EMBL/GenBank/DDBJ databases">
        <title>Sequencing the genomes of 1000 actinobacteria strains.</title>
        <authorList>
            <person name="Klenk H.-P."/>
        </authorList>
    </citation>
    <scope>NUCLEOTIDE SEQUENCE [LARGE SCALE GENOMIC DNA]</scope>
    <source>
        <strain evidence="2 3">DSM 45175</strain>
    </source>
</reference>
<dbReference type="OrthoDB" id="9788195at2"/>
<feature type="transmembrane region" description="Helical" evidence="1">
    <location>
        <begin position="201"/>
        <end position="224"/>
    </location>
</feature>
<comment type="caution">
    <text evidence="2">The sequence shown here is derived from an EMBL/GenBank/DDBJ whole genome shotgun (WGS) entry which is preliminary data.</text>
</comment>
<name>A0A495JEQ1_9ACTN</name>
<evidence type="ECO:0000313" key="3">
    <source>
        <dbReference type="Proteomes" id="UP000277671"/>
    </source>
</evidence>
<dbReference type="PANTHER" id="PTHR36833:SF1">
    <property type="entry name" value="INTEGRAL MEMBRANE TRANSPORT PROTEIN"/>
    <property type="match status" value="1"/>
</dbReference>
<organism evidence="2 3">
    <name type="scientific">Micromonospora pisi</name>
    <dbReference type="NCBI Taxonomy" id="589240"/>
    <lineage>
        <taxon>Bacteria</taxon>
        <taxon>Bacillati</taxon>
        <taxon>Actinomycetota</taxon>
        <taxon>Actinomycetes</taxon>
        <taxon>Micromonosporales</taxon>
        <taxon>Micromonosporaceae</taxon>
        <taxon>Micromonospora</taxon>
    </lineage>
</organism>
<dbReference type="PANTHER" id="PTHR36833">
    <property type="entry name" value="SLR0610 PROTEIN-RELATED"/>
    <property type="match status" value="1"/>
</dbReference>
<dbReference type="InterPro" id="IPR010390">
    <property type="entry name" value="ABC-2_transporter-like"/>
</dbReference>
<proteinExistence type="predicted"/>
<feature type="transmembrane region" description="Helical" evidence="1">
    <location>
        <begin position="244"/>
        <end position="261"/>
    </location>
</feature>
<feature type="transmembrane region" description="Helical" evidence="1">
    <location>
        <begin position="152"/>
        <end position="180"/>
    </location>
</feature>
<evidence type="ECO:0000256" key="1">
    <source>
        <dbReference type="SAM" id="Phobius"/>
    </source>
</evidence>
<accession>A0A495JEQ1</accession>
<feature type="transmembrane region" description="Helical" evidence="1">
    <location>
        <begin position="36"/>
        <end position="56"/>
    </location>
</feature>
<keyword evidence="3" id="KW-1185">Reference proteome</keyword>
<keyword evidence="1" id="KW-0812">Transmembrane</keyword>
<protein>
    <submittedName>
        <fullName evidence="2">ABC-2 type transport system permease protein</fullName>
    </submittedName>
</protein>
<dbReference type="RefSeq" id="WP_121155976.1">
    <property type="nucleotide sequence ID" value="NZ_RBKT01000001.1"/>
</dbReference>
<dbReference type="Pfam" id="PF06182">
    <property type="entry name" value="ABC2_membrane_6"/>
    <property type="match status" value="1"/>
</dbReference>
<dbReference type="EMBL" id="RBKT01000001">
    <property type="protein sequence ID" value="RKR87313.1"/>
    <property type="molecule type" value="Genomic_DNA"/>
</dbReference>
<keyword evidence="1" id="KW-1133">Transmembrane helix</keyword>
<feature type="transmembrane region" description="Helical" evidence="1">
    <location>
        <begin position="128"/>
        <end position="146"/>
    </location>
</feature>
<evidence type="ECO:0000313" key="2">
    <source>
        <dbReference type="EMBL" id="RKR87313.1"/>
    </source>
</evidence>